<comment type="catalytic activity">
    <reaction evidence="9">
        <text>(R)-2-hydroxyglutarate + NAD(+) = 2-oxoglutarate + NADH + H(+)</text>
        <dbReference type="Rhea" id="RHEA:49612"/>
        <dbReference type="ChEBI" id="CHEBI:15378"/>
        <dbReference type="ChEBI" id="CHEBI:15801"/>
        <dbReference type="ChEBI" id="CHEBI:16810"/>
        <dbReference type="ChEBI" id="CHEBI:57540"/>
        <dbReference type="ChEBI" id="CHEBI:57945"/>
        <dbReference type="EC" id="1.1.1.399"/>
    </reaction>
</comment>
<evidence type="ECO:0000256" key="2">
    <source>
        <dbReference type="ARBA" id="ARBA00005216"/>
    </source>
</evidence>
<keyword evidence="7 11" id="KW-0520">NAD</keyword>
<proteinExistence type="inferred from homology"/>
<feature type="domain" description="ACT" evidence="12">
    <location>
        <begin position="454"/>
        <end position="526"/>
    </location>
</feature>
<dbReference type="EC" id="1.1.1.95" evidence="11"/>
<dbReference type="InterPro" id="IPR029752">
    <property type="entry name" value="D-isomer_DH_CS1"/>
</dbReference>
<dbReference type="SUPFAM" id="SSF55021">
    <property type="entry name" value="ACT-like"/>
    <property type="match status" value="1"/>
</dbReference>
<evidence type="ECO:0000256" key="1">
    <source>
        <dbReference type="ARBA" id="ARBA00003800"/>
    </source>
</evidence>
<dbReference type="FunFam" id="3.30.70.260:FF:000008">
    <property type="entry name" value="D-3-phosphoglycerate dehydrogenase, chloroplastic"/>
    <property type="match status" value="1"/>
</dbReference>
<dbReference type="HOGENOM" id="CLU_019796_8_1_9"/>
<dbReference type="Gene3D" id="3.40.50.720">
    <property type="entry name" value="NAD(P)-binding Rossmann-like Domain"/>
    <property type="match status" value="2"/>
</dbReference>
<dbReference type="InterPro" id="IPR006140">
    <property type="entry name" value="D-isomer_DH_NAD-bd"/>
</dbReference>
<comment type="catalytic activity">
    <reaction evidence="10 11">
        <text>(2R)-3-phosphoglycerate + NAD(+) = 3-phosphooxypyruvate + NADH + H(+)</text>
        <dbReference type="Rhea" id="RHEA:12641"/>
        <dbReference type="ChEBI" id="CHEBI:15378"/>
        <dbReference type="ChEBI" id="CHEBI:18110"/>
        <dbReference type="ChEBI" id="CHEBI:57540"/>
        <dbReference type="ChEBI" id="CHEBI:57945"/>
        <dbReference type="ChEBI" id="CHEBI:58272"/>
        <dbReference type="EC" id="1.1.1.95"/>
    </reaction>
</comment>
<dbReference type="Gene3D" id="3.30.70.260">
    <property type="match status" value="1"/>
</dbReference>
<comment type="function">
    <text evidence="1">Catalyzes the reversible oxidation of 3-phospho-D-glycerate to 3-phosphonooxypyruvate, the first step of the phosphorylated L-serine biosynthesis pathway. Also catalyzes the reversible oxidation of 2-hydroxyglutarate to 2-oxoglutarate.</text>
</comment>
<dbReference type="SUPFAM" id="SSF51735">
    <property type="entry name" value="NAD(P)-binding Rossmann-fold domains"/>
    <property type="match status" value="1"/>
</dbReference>
<sequence>MKVLVTDNVAQEGIDVLLREGVGVEVRNKLTEDELCAVISEFDGIIVRSATRVTARVMESAPNLKVVGRAGVGVDNIDVSTATERGIIVVNAPDGNTMAATEHTMALMLSLARNLPQADARLKSGVWDKKAFVGVELRNKCLGILGLGRIGSGVARRAHAMEMDVVAYDPYITEERARDLGVTLLPLEEVFRKADFITVHMPLTKENYHLLDDDAFAKMKDGVRIINCARGGIVDEEALYRALVSGKVAGAALDVFEKEPQTESPLFSLPNFICTPHLGASTREAQVSVAVDVAEEVIAALRGELVKNAVNIPSLKPDILKEIGPYLGLAEKLGRFHAQLLAGRLKRIEVTYSGELARFRQIDPLTTALVKGLLDTILQERVNYVNAPVIARNRGIEISQTRVDRVEDYVGLLTVKAASSEGEHELAGTLFRGNDPRVVFIDGYRVDAVTEGHMLIIPHIDRPRIIGAVGTLIGQHDVNIAAMQVGRKVIGGRAVMVLMIDSPVPPETLEAIRRVDGILDVRMVSL</sequence>
<reference evidence="13 14" key="2">
    <citation type="journal article" date="2008" name="Science">
        <title>Environmental genomics reveals a single-species ecosystem deep within Earth.</title>
        <authorList>
            <person name="Chivian D."/>
            <person name="Brodie E.L."/>
            <person name="Alm E.J."/>
            <person name="Culley D.E."/>
            <person name="Dehal P.S."/>
            <person name="Desantis T.Z."/>
            <person name="Gihring T.M."/>
            <person name="Lapidus A."/>
            <person name="Lin L.H."/>
            <person name="Lowry S.R."/>
            <person name="Moser D.P."/>
            <person name="Richardson P.M."/>
            <person name="Southam G."/>
            <person name="Wanger G."/>
            <person name="Pratt L.M."/>
            <person name="Andersen G.L."/>
            <person name="Hazen T.C."/>
            <person name="Brockman F.J."/>
            <person name="Arkin A.P."/>
            <person name="Onstott T.C."/>
        </authorList>
    </citation>
    <scope>NUCLEOTIDE SEQUENCE [LARGE SCALE GENOMIC DNA]</scope>
    <source>
        <strain evidence="13 14">MP104C</strain>
    </source>
</reference>
<evidence type="ECO:0000256" key="7">
    <source>
        <dbReference type="ARBA" id="ARBA00023027"/>
    </source>
</evidence>
<keyword evidence="14" id="KW-1185">Reference proteome</keyword>
<dbReference type="Pfam" id="PF19304">
    <property type="entry name" value="PGDH_inter"/>
    <property type="match status" value="1"/>
</dbReference>
<dbReference type="InterPro" id="IPR045865">
    <property type="entry name" value="ACT-like_dom_sf"/>
</dbReference>
<dbReference type="Pfam" id="PF01842">
    <property type="entry name" value="ACT"/>
    <property type="match status" value="1"/>
</dbReference>
<comment type="similarity">
    <text evidence="3 11">Belongs to the D-isomer specific 2-hydroxyacid dehydrogenase family.</text>
</comment>
<keyword evidence="6 11" id="KW-0560">Oxidoreductase</keyword>
<dbReference type="InterPro" id="IPR029009">
    <property type="entry name" value="ASB_dom_sf"/>
</dbReference>
<dbReference type="Pfam" id="PF02826">
    <property type="entry name" value="2-Hacid_dh_C"/>
    <property type="match status" value="1"/>
</dbReference>
<evidence type="ECO:0000256" key="3">
    <source>
        <dbReference type="ARBA" id="ARBA00005854"/>
    </source>
</evidence>
<dbReference type="NCBIfam" id="TIGR01327">
    <property type="entry name" value="PGDH"/>
    <property type="match status" value="1"/>
</dbReference>
<evidence type="ECO:0000259" key="12">
    <source>
        <dbReference type="PROSITE" id="PS51671"/>
    </source>
</evidence>
<accession>B1I160</accession>
<dbReference type="SUPFAM" id="SSF52283">
    <property type="entry name" value="Formate/glycerate dehydrogenase catalytic domain-like"/>
    <property type="match status" value="1"/>
</dbReference>
<dbReference type="OrthoDB" id="9805416at2"/>
<organism evidence="13 14">
    <name type="scientific">Desulforudis audaxviator (strain MP104C)</name>
    <dbReference type="NCBI Taxonomy" id="477974"/>
    <lineage>
        <taxon>Bacteria</taxon>
        <taxon>Bacillati</taxon>
        <taxon>Bacillota</taxon>
        <taxon>Clostridia</taxon>
        <taxon>Thermoanaerobacterales</taxon>
        <taxon>Candidatus Desulforudaceae</taxon>
        <taxon>Candidatus Desulforudis</taxon>
    </lineage>
</organism>
<reference evidence="14" key="1">
    <citation type="submission" date="2007-10" db="EMBL/GenBank/DDBJ databases">
        <title>Complete sequence of chromosome of Desulforudis audaxviator MP104C.</title>
        <authorList>
            <person name="Copeland A."/>
            <person name="Lucas S."/>
            <person name="Lapidus A."/>
            <person name="Barry K."/>
            <person name="Glavina del Rio T."/>
            <person name="Dalin E."/>
            <person name="Tice H."/>
            <person name="Bruce D."/>
            <person name="Pitluck S."/>
            <person name="Lowry S.R."/>
            <person name="Larimer F."/>
            <person name="Land M.L."/>
            <person name="Hauser L."/>
            <person name="Kyrpides N."/>
            <person name="Ivanova N.N."/>
            <person name="Richardson P."/>
        </authorList>
    </citation>
    <scope>NUCLEOTIDE SEQUENCE [LARGE SCALE GENOMIC DNA]</scope>
    <source>
        <strain evidence="14">MP104C</strain>
    </source>
</reference>
<evidence type="ECO:0000256" key="5">
    <source>
        <dbReference type="ARBA" id="ARBA00022605"/>
    </source>
</evidence>
<dbReference type="InterPro" id="IPR045626">
    <property type="entry name" value="PGDH_ASB_dom"/>
</dbReference>
<dbReference type="RefSeq" id="WP_012301175.1">
    <property type="nucleotide sequence ID" value="NC_010424.1"/>
</dbReference>
<evidence type="ECO:0000256" key="11">
    <source>
        <dbReference type="RuleBase" id="RU363003"/>
    </source>
</evidence>
<dbReference type="CDD" id="cd04902">
    <property type="entry name" value="ACT_3PGDH-xct"/>
    <property type="match status" value="1"/>
</dbReference>
<dbReference type="AlphaFoldDB" id="B1I160"/>
<dbReference type="eggNOG" id="COG0111">
    <property type="taxonomic scope" value="Bacteria"/>
</dbReference>
<evidence type="ECO:0000256" key="6">
    <source>
        <dbReference type="ARBA" id="ARBA00023002"/>
    </source>
</evidence>
<dbReference type="InterPro" id="IPR029753">
    <property type="entry name" value="D-isomer_DH_CS"/>
</dbReference>
<dbReference type="PANTHER" id="PTHR42789">
    <property type="entry name" value="D-ISOMER SPECIFIC 2-HYDROXYACID DEHYDROGENASE FAMILY PROTEIN (AFU_ORTHOLOGUE AFUA_6G10090)"/>
    <property type="match status" value="1"/>
</dbReference>
<dbReference type="InterPro" id="IPR050857">
    <property type="entry name" value="D-2-hydroxyacid_DH"/>
</dbReference>
<dbReference type="InterPro" id="IPR006236">
    <property type="entry name" value="PGDH"/>
</dbReference>
<evidence type="ECO:0000256" key="8">
    <source>
        <dbReference type="ARBA" id="ARBA00023299"/>
    </source>
</evidence>
<dbReference type="SUPFAM" id="SSF143548">
    <property type="entry name" value="Serine metabolism enzymes domain"/>
    <property type="match status" value="1"/>
</dbReference>
<dbReference type="EMBL" id="CP000860">
    <property type="protein sequence ID" value="ACA58581.1"/>
    <property type="molecule type" value="Genomic_DNA"/>
</dbReference>
<dbReference type="Proteomes" id="UP000008544">
    <property type="component" value="Chromosome"/>
</dbReference>
<evidence type="ECO:0000313" key="14">
    <source>
        <dbReference type="Proteomes" id="UP000008544"/>
    </source>
</evidence>
<evidence type="ECO:0000313" key="13">
    <source>
        <dbReference type="EMBL" id="ACA58581.1"/>
    </source>
</evidence>
<dbReference type="PROSITE" id="PS00670">
    <property type="entry name" value="D_2_HYDROXYACID_DH_2"/>
    <property type="match status" value="1"/>
</dbReference>
<dbReference type="STRING" id="477974.Daud_0012"/>
<dbReference type="CDD" id="cd12173">
    <property type="entry name" value="PGDH_4"/>
    <property type="match status" value="1"/>
</dbReference>
<keyword evidence="5 11" id="KW-0028">Amino-acid biosynthesis</keyword>
<gene>
    <name evidence="13" type="ordered locus">Daud_0012</name>
</gene>
<dbReference type="UniPathway" id="UPA00135">
    <property type="reaction ID" value="UER00196"/>
</dbReference>
<evidence type="ECO:0000256" key="9">
    <source>
        <dbReference type="ARBA" id="ARBA00048126"/>
    </source>
</evidence>
<dbReference type="GO" id="GO:0006564">
    <property type="term" value="P:L-serine biosynthetic process"/>
    <property type="evidence" value="ECO:0007669"/>
    <property type="project" value="UniProtKB-UniRule"/>
</dbReference>
<dbReference type="PROSITE" id="PS00671">
    <property type="entry name" value="D_2_HYDROXYACID_DH_3"/>
    <property type="match status" value="1"/>
</dbReference>
<comment type="pathway">
    <text evidence="2 11">Amino-acid biosynthesis; L-serine biosynthesis; L-serine from 3-phospho-D-glycerate: step 1/3.</text>
</comment>
<dbReference type="PROSITE" id="PS51671">
    <property type="entry name" value="ACT"/>
    <property type="match status" value="1"/>
</dbReference>
<dbReference type="FunFam" id="3.30.1330.90:FF:000003">
    <property type="entry name" value="D-3-phosphoglycerate dehydrogenase"/>
    <property type="match status" value="1"/>
</dbReference>
<dbReference type="Pfam" id="PF00389">
    <property type="entry name" value="2-Hacid_dh"/>
    <property type="match status" value="1"/>
</dbReference>
<evidence type="ECO:0000256" key="10">
    <source>
        <dbReference type="ARBA" id="ARBA00048731"/>
    </source>
</evidence>
<protein>
    <recommendedName>
        <fullName evidence="4 11">D-3-phosphoglycerate dehydrogenase</fullName>
        <ecNumber evidence="11">1.1.1.95</ecNumber>
    </recommendedName>
</protein>
<dbReference type="GO" id="GO:0051287">
    <property type="term" value="F:NAD binding"/>
    <property type="evidence" value="ECO:0007669"/>
    <property type="project" value="UniProtKB-UniRule"/>
</dbReference>
<dbReference type="KEGG" id="dau:Daud_0012"/>
<dbReference type="Gene3D" id="3.30.1330.90">
    <property type="entry name" value="D-3-phosphoglycerate dehydrogenase, domain 3"/>
    <property type="match status" value="1"/>
</dbReference>
<dbReference type="InterPro" id="IPR002912">
    <property type="entry name" value="ACT_dom"/>
</dbReference>
<dbReference type="GO" id="GO:0004617">
    <property type="term" value="F:phosphoglycerate dehydrogenase activity"/>
    <property type="evidence" value="ECO:0007669"/>
    <property type="project" value="UniProtKB-UniRule"/>
</dbReference>
<dbReference type="PANTHER" id="PTHR42789:SF1">
    <property type="entry name" value="D-ISOMER SPECIFIC 2-HYDROXYACID DEHYDROGENASE FAMILY PROTEIN (AFU_ORTHOLOGUE AFUA_6G10090)"/>
    <property type="match status" value="1"/>
</dbReference>
<dbReference type="InterPro" id="IPR036291">
    <property type="entry name" value="NAD(P)-bd_dom_sf"/>
</dbReference>
<dbReference type="FunFam" id="3.40.50.720:FF:000021">
    <property type="entry name" value="D-3-phosphoglycerate dehydrogenase"/>
    <property type="match status" value="1"/>
</dbReference>
<evidence type="ECO:0000256" key="4">
    <source>
        <dbReference type="ARBA" id="ARBA00021582"/>
    </source>
</evidence>
<dbReference type="PROSITE" id="PS00065">
    <property type="entry name" value="D_2_HYDROXYACID_DH_1"/>
    <property type="match status" value="1"/>
</dbReference>
<keyword evidence="8 11" id="KW-0718">Serine biosynthesis</keyword>
<name>B1I160_DESAP</name>
<dbReference type="InterPro" id="IPR006139">
    <property type="entry name" value="D-isomer_2_OHA_DH_cat_dom"/>
</dbReference>